<dbReference type="Pfam" id="PF11913">
    <property type="entry name" value="DUF3431"/>
    <property type="match status" value="1"/>
</dbReference>
<accession>A0AAF0DFD8</accession>
<dbReference type="EMBL" id="CP120627">
    <property type="protein sequence ID" value="WEW56467.1"/>
    <property type="molecule type" value="Genomic_DNA"/>
</dbReference>
<dbReference type="PANTHER" id="PTHR37490:SF2">
    <property type="match status" value="1"/>
</dbReference>
<reference evidence="1" key="1">
    <citation type="submission" date="2023-03" db="EMBL/GenBank/DDBJ databases">
        <title>Emydomyces testavorans Genome Sequence.</title>
        <authorList>
            <person name="Hoyer L."/>
        </authorList>
    </citation>
    <scope>NUCLEOTIDE SEQUENCE</scope>
    <source>
        <strain evidence="1">16-2883</strain>
    </source>
</reference>
<dbReference type="InterPro" id="IPR021838">
    <property type="entry name" value="DUF3431"/>
</dbReference>
<gene>
    <name evidence="1" type="ORF">PRK78_001911</name>
</gene>
<evidence type="ECO:0000313" key="2">
    <source>
        <dbReference type="Proteomes" id="UP001219355"/>
    </source>
</evidence>
<dbReference type="Proteomes" id="UP001219355">
    <property type="component" value="Chromosome 1"/>
</dbReference>
<dbReference type="AlphaFoldDB" id="A0AAF0DFD8"/>
<keyword evidence="2" id="KW-1185">Reference proteome</keyword>
<name>A0AAF0DFD8_9EURO</name>
<dbReference type="PANTHER" id="PTHR37490">
    <property type="entry name" value="EXPRESSED PROTEIN"/>
    <property type="match status" value="1"/>
</dbReference>
<organism evidence="1 2">
    <name type="scientific">Emydomyces testavorans</name>
    <dbReference type="NCBI Taxonomy" id="2070801"/>
    <lineage>
        <taxon>Eukaryota</taxon>
        <taxon>Fungi</taxon>
        <taxon>Dikarya</taxon>
        <taxon>Ascomycota</taxon>
        <taxon>Pezizomycotina</taxon>
        <taxon>Eurotiomycetes</taxon>
        <taxon>Eurotiomycetidae</taxon>
        <taxon>Onygenales</taxon>
        <taxon>Nannizziopsiaceae</taxon>
        <taxon>Emydomyces</taxon>
    </lineage>
</organism>
<sequence>MAVSLSHLLSQRRYTRIPDVVIVSFCLFLLFVAHTVRTTWFPPPPPAIPPPSEKIPRALVLPKTRWENVQWAYRLQPEWIPFVYSINEEPGFALRLPINRGREAMAYLTFIIDNYDTLPEIIAFVHGAHYQWHNDGVGSWTTAHLKNLYISTVERKGYVNLRCNPDPGCPISVEPFRPTEEDIKNCDVRANFPDIYMQLFNVTREEVPNRIAAVCCAQFAVSRNRIRQRPRSDYIRMRDWALTAEFNSQAIGWLFEMIWHIIFQNDAVL</sequence>
<protein>
    <submittedName>
        <fullName evidence="1">Uncharacterized protein</fullName>
    </submittedName>
</protein>
<evidence type="ECO:0000313" key="1">
    <source>
        <dbReference type="EMBL" id="WEW56467.1"/>
    </source>
</evidence>
<proteinExistence type="predicted"/>